<name>A0A5S6PYF4_TRIMR</name>
<dbReference type="WBParaSite" id="TMUE_2000007605.1">
    <property type="protein sequence ID" value="TMUE_2000007605.1"/>
    <property type="gene ID" value="WBGene00299940"/>
</dbReference>
<keyword evidence="1" id="KW-1185">Reference proteome</keyword>
<reference evidence="2 3" key="3">
    <citation type="submission" date="2019-12" db="UniProtKB">
        <authorList>
            <consortium name="WormBaseParasite"/>
        </authorList>
    </citation>
    <scope>IDENTIFICATION</scope>
</reference>
<reference evidence="1" key="1">
    <citation type="submission" date="2013-11" db="EMBL/GenBank/DDBJ databases">
        <authorList>
            <person name="Aslett M."/>
        </authorList>
    </citation>
    <scope>NUCLEOTIDE SEQUENCE [LARGE SCALE GENOMIC DNA]</scope>
    <source>
        <strain evidence="1">Edinburgh</strain>
    </source>
</reference>
<reference evidence="1" key="2">
    <citation type="submission" date="2014-03" db="EMBL/GenBank/DDBJ databases">
        <title>The whipworm genome and dual-species transcriptomics of an intimate host-pathogen interaction.</title>
        <authorList>
            <person name="Foth B.J."/>
            <person name="Tsai I.J."/>
            <person name="Reid A.J."/>
            <person name="Bancroft A.J."/>
            <person name="Nichol S."/>
            <person name="Tracey A."/>
            <person name="Holroyd N."/>
            <person name="Cotton J.A."/>
            <person name="Stanley E.J."/>
            <person name="Zarowiecki M."/>
            <person name="Liu J.Z."/>
            <person name="Huckvale T."/>
            <person name="Cooper P.J."/>
            <person name="Grencis R.K."/>
            <person name="Berriman M."/>
        </authorList>
    </citation>
    <scope>NUCLEOTIDE SEQUENCE [LARGE SCALE GENOMIC DNA]</scope>
    <source>
        <strain evidence="1">Edinburgh</strain>
    </source>
</reference>
<evidence type="ECO:0000313" key="3">
    <source>
        <dbReference type="WBParaSite" id="TMUE_2000007605.1"/>
    </source>
</evidence>
<dbReference type="Proteomes" id="UP000046395">
    <property type="component" value="Unassembled WGS sequence"/>
</dbReference>
<dbReference type="WBParaSite" id="TMUE_0000000001.1">
    <property type="protein sequence ID" value="TMUE_0000000001.1"/>
    <property type="gene ID" value="WBGene00295949"/>
</dbReference>
<accession>A0A5S6PYF4</accession>
<proteinExistence type="predicted"/>
<evidence type="ECO:0000313" key="2">
    <source>
        <dbReference type="WBParaSite" id="TMUE_0000000001.1"/>
    </source>
</evidence>
<organism evidence="1 2">
    <name type="scientific">Trichuris muris</name>
    <name type="common">Mouse whipworm</name>
    <dbReference type="NCBI Taxonomy" id="70415"/>
    <lineage>
        <taxon>Eukaryota</taxon>
        <taxon>Metazoa</taxon>
        <taxon>Ecdysozoa</taxon>
        <taxon>Nematoda</taxon>
        <taxon>Enoplea</taxon>
        <taxon>Dorylaimia</taxon>
        <taxon>Trichinellida</taxon>
        <taxon>Trichuridae</taxon>
        <taxon>Trichuris</taxon>
    </lineage>
</organism>
<dbReference type="AlphaFoldDB" id="A0A5S6PYF4"/>
<protein>
    <submittedName>
        <fullName evidence="2 3">Uncharacterized protein</fullName>
    </submittedName>
</protein>
<evidence type="ECO:0000313" key="1">
    <source>
        <dbReference type="Proteomes" id="UP000046395"/>
    </source>
</evidence>
<sequence length="68" mass="7530">MVFPSFLLSSKTQRGIQKASKWWDESTKLAEAIVLGALGPSPATCNRCKELKIWWALFQPALPVAPSQ</sequence>